<evidence type="ECO:0000313" key="10">
    <source>
        <dbReference type="Proteomes" id="UP000676246"/>
    </source>
</evidence>
<dbReference type="Proteomes" id="UP000676246">
    <property type="component" value="Unassembled WGS sequence"/>
</dbReference>
<keyword evidence="4" id="KW-0812">Transmembrane</keyword>
<proteinExistence type="predicted"/>
<evidence type="ECO:0000256" key="1">
    <source>
        <dbReference type="ARBA" id="ARBA00004571"/>
    </source>
</evidence>
<organism evidence="9 10">
    <name type="scientific">Ideonella alba</name>
    <dbReference type="NCBI Taxonomy" id="2824118"/>
    <lineage>
        <taxon>Bacteria</taxon>
        <taxon>Pseudomonadati</taxon>
        <taxon>Pseudomonadota</taxon>
        <taxon>Betaproteobacteria</taxon>
        <taxon>Burkholderiales</taxon>
        <taxon>Sphaerotilaceae</taxon>
        <taxon>Ideonella</taxon>
    </lineage>
</organism>
<dbReference type="AlphaFoldDB" id="A0A940YCJ6"/>
<dbReference type="InterPro" id="IPR057601">
    <property type="entry name" value="Oar-like_b-barrel"/>
</dbReference>
<keyword evidence="6" id="KW-0998">Cell outer membrane</keyword>
<feature type="domain" description="TonB-dependent transporter Oar-like beta-barrel" evidence="8">
    <location>
        <begin position="339"/>
        <end position="686"/>
    </location>
</feature>
<evidence type="ECO:0000259" key="8">
    <source>
        <dbReference type="Pfam" id="PF25183"/>
    </source>
</evidence>
<feature type="domain" description="TonB-dependent transporter Oar-like beta-barrel" evidence="8">
    <location>
        <begin position="241"/>
        <end position="314"/>
    </location>
</feature>
<evidence type="ECO:0000256" key="2">
    <source>
        <dbReference type="ARBA" id="ARBA00022448"/>
    </source>
</evidence>
<dbReference type="InterPro" id="IPR013783">
    <property type="entry name" value="Ig-like_fold"/>
</dbReference>
<comment type="caution">
    <text evidence="9">The sequence shown here is derived from an EMBL/GenBank/DDBJ whole genome shotgun (WGS) entry which is preliminary data.</text>
</comment>
<dbReference type="PANTHER" id="PTHR30069:SF46">
    <property type="entry name" value="OAR PROTEIN"/>
    <property type="match status" value="1"/>
</dbReference>
<dbReference type="Pfam" id="PF13620">
    <property type="entry name" value="CarboxypepD_reg"/>
    <property type="match status" value="1"/>
</dbReference>
<keyword evidence="3" id="KW-1134">Transmembrane beta strand</keyword>
<feature type="chain" id="PRO_5036865722" evidence="7">
    <location>
        <begin position="28"/>
        <end position="974"/>
    </location>
</feature>
<dbReference type="InterPro" id="IPR039426">
    <property type="entry name" value="TonB-dep_rcpt-like"/>
</dbReference>
<dbReference type="EMBL" id="JAGQDD010000002">
    <property type="protein sequence ID" value="MBQ0929885.1"/>
    <property type="molecule type" value="Genomic_DNA"/>
</dbReference>
<evidence type="ECO:0000256" key="7">
    <source>
        <dbReference type="SAM" id="SignalP"/>
    </source>
</evidence>
<dbReference type="GO" id="GO:0030246">
    <property type="term" value="F:carbohydrate binding"/>
    <property type="evidence" value="ECO:0007669"/>
    <property type="project" value="InterPro"/>
</dbReference>
<evidence type="ECO:0000256" key="6">
    <source>
        <dbReference type="ARBA" id="ARBA00023237"/>
    </source>
</evidence>
<dbReference type="GO" id="GO:0009279">
    <property type="term" value="C:cell outer membrane"/>
    <property type="evidence" value="ECO:0007669"/>
    <property type="project" value="UniProtKB-SubCell"/>
</dbReference>
<dbReference type="PANTHER" id="PTHR30069">
    <property type="entry name" value="TONB-DEPENDENT OUTER MEMBRANE RECEPTOR"/>
    <property type="match status" value="1"/>
</dbReference>
<evidence type="ECO:0000256" key="4">
    <source>
        <dbReference type="ARBA" id="ARBA00022692"/>
    </source>
</evidence>
<keyword evidence="7" id="KW-0732">Signal</keyword>
<feature type="signal peptide" evidence="7">
    <location>
        <begin position="1"/>
        <end position="27"/>
    </location>
</feature>
<dbReference type="RefSeq" id="WP_210852126.1">
    <property type="nucleotide sequence ID" value="NZ_JAGQDD010000002.1"/>
</dbReference>
<dbReference type="Gene3D" id="2.40.170.20">
    <property type="entry name" value="TonB-dependent receptor, beta-barrel domain"/>
    <property type="match status" value="1"/>
</dbReference>
<keyword evidence="5" id="KW-0472">Membrane</keyword>
<dbReference type="InterPro" id="IPR013784">
    <property type="entry name" value="Carb-bd-like_fold"/>
</dbReference>
<keyword evidence="2" id="KW-0813">Transport</keyword>
<protein>
    <submittedName>
        <fullName evidence="9">TonB-dependent receptor</fullName>
    </submittedName>
</protein>
<dbReference type="Pfam" id="PF25183">
    <property type="entry name" value="OMP_b-brl_4"/>
    <property type="match status" value="2"/>
</dbReference>
<dbReference type="InterPro" id="IPR036942">
    <property type="entry name" value="Beta-barrel_TonB_sf"/>
</dbReference>
<accession>A0A940YCJ6</accession>
<dbReference type="GO" id="GO:0044718">
    <property type="term" value="P:siderophore transmembrane transport"/>
    <property type="evidence" value="ECO:0007669"/>
    <property type="project" value="TreeGrafter"/>
</dbReference>
<evidence type="ECO:0000256" key="5">
    <source>
        <dbReference type="ARBA" id="ARBA00023136"/>
    </source>
</evidence>
<evidence type="ECO:0000313" key="9">
    <source>
        <dbReference type="EMBL" id="MBQ0929885.1"/>
    </source>
</evidence>
<comment type="subcellular location">
    <subcellularLocation>
        <location evidence="1">Cell outer membrane</location>
        <topology evidence="1">Multi-pass membrane protein</topology>
    </subcellularLocation>
</comment>
<sequence length="974" mass="104694">MKQPRKGFHRHALAAAVVLALAGAAQAQLSTSTLKGQVNAGAALAQAGVTVVAVSKDNGNTYRTTTRADGSYVLSGLAPGRYEIQVGGQGGNEVTLQVGETASLDLSAPGAGQQVTIIGSANRQAVKDSQVGTLVSRRMIEAMPQTSRNFLSSADLAPGVAFNADGNGNSSIQAGSQNFDHVNVFIDGVGMKNNILRGGLTGQDSSRGNPFPQSAIAEYKVLTQNYKAEFDQVSSAAVTAITKSGTNDLHGEVYIDRTGTSMRAMTPFEKANEAAGVPLPSSSKSEYGFSLGGPIKRDQVHFFVAYDGKTIDDSRQFVPQNLDKYDPTKGVIAQLKAAEGNQVNRFREHLLFGKIDAQLDDENKLTFSAKLRRESDLLAEDKRLSAPDNVKNRSNDSSTVDLKHEWARGDWLSEARVGYEDYNWNPHSNATAPFVKYKYSPTNLINNTSDIAFVGGSPDAQDRGQKGMFVSEDLTWTGLTGHVIKGGVKLKNMKYDLAGTAFSVDTVETVVDTTTGLPFYSGGLCTGTNITNGGLDSDQCHIRAAIPGADVSFSNRQLGLYLQDDITVTRQLELNLGVRWDYESNMLNNSYVTPADRVTALYALDGRTIGGITAPPGQTYAQSLAKGGINIADYISTGSSRQAFKGAIAPRLGASYDVFGDKATVVFGGWGRSYDRTMANHALDELQKNKQPGGEIWLIKNDFKMPYADQFSLGLRQAVADWNTEVALSRIDAKNQFIWFGGNRDPNGGYGTQSPIDPLWGGPNGFGTLILGDFVGETRTTALLVKAEKPYTRSSGWAVNVAYTYSDAQTTSREWNNDIFDWTYGRTGARGWNPSTLVDKHRVVVAGLTDTLLPWGITLSGKMTWGSGKPRRITSCANGWNNCVSVEGESPSFRQIDVGLAKDFSLGMGQATLRLDVLNLFNVVNYGGFDDWGGGPVAPGGQKNAVGGDNLNLGKPNSVRGDPRTVRLAIGYKF</sequence>
<dbReference type="SUPFAM" id="SSF56935">
    <property type="entry name" value="Porins"/>
    <property type="match status" value="1"/>
</dbReference>
<keyword evidence="9" id="KW-0675">Receptor</keyword>
<name>A0A940YCJ6_9BURK</name>
<evidence type="ECO:0000256" key="3">
    <source>
        <dbReference type="ARBA" id="ARBA00022452"/>
    </source>
</evidence>
<dbReference type="Gene3D" id="2.60.40.10">
    <property type="entry name" value="Immunoglobulins"/>
    <property type="match status" value="1"/>
</dbReference>
<reference evidence="9 10" key="1">
    <citation type="submission" date="2021-04" db="EMBL/GenBank/DDBJ databases">
        <title>The genome sequence of Ideonella sp. 3Y2.</title>
        <authorList>
            <person name="Liu Y."/>
        </authorList>
    </citation>
    <scope>NUCLEOTIDE SEQUENCE [LARGE SCALE GENOMIC DNA]</scope>
    <source>
        <strain evidence="9 10">3Y2</strain>
    </source>
</reference>
<keyword evidence="10" id="KW-1185">Reference proteome</keyword>
<dbReference type="GO" id="GO:0015344">
    <property type="term" value="F:siderophore uptake transmembrane transporter activity"/>
    <property type="evidence" value="ECO:0007669"/>
    <property type="project" value="TreeGrafter"/>
</dbReference>
<dbReference type="SUPFAM" id="SSF49452">
    <property type="entry name" value="Starch-binding domain-like"/>
    <property type="match status" value="1"/>
</dbReference>
<gene>
    <name evidence="9" type="ORF">KAK03_05240</name>
</gene>